<reference evidence="2" key="1">
    <citation type="submission" date="2017-11" db="EMBL/GenBank/DDBJ databases">
        <authorList>
            <person name="Lima N.C."/>
            <person name="Parody-Merino A.M."/>
            <person name="Battley P.F."/>
            <person name="Fidler A.E."/>
            <person name="Prosdocimi F."/>
        </authorList>
    </citation>
    <scope>NUCLEOTIDE SEQUENCE [LARGE SCALE GENOMIC DNA]</scope>
</reference>
<reference evidence="2" key="2">
    <citation type="submission" date="2017-12" db="EMBL/GenBank/DDBJ databases">
        <title>Genome sequence of the Bar-tailed Godwit (Limosa lapponica baueri).</title>
        <authorList>
            <person name="Lima N.C.B."/>
            <person name="Parody-Merino A.M."/>
            <person name="Battley P.F."/>
            <person name="Fidler A.E."/>
            <person name="Prosdocimi F."/>
        </authorList>
    </citation>
    <scope>NUCLEOTIDE SEQUENCE [LARGE SCALE GENOMIC DNA]</scope>
</reference>
<dbReference type="Proteomes" id="UP000233556">
    <property type="component" value="Unassembled WGS sequence"/>
</dbReference>
<gene>
    <name evidence="1" type="ORF">llap_12164</name>
</gene>
<name>A0A2I0TUY9_LIMLA</name>
<evidence type="ECO:0000313" key="1">
    <source>
        <dbReference type="EMBL" id="PKU37533.1"/>
    </source>
</evidence>
<protein>
    <submittedName>
        <fullName evidence="1">Uncharacterized protein</fullName>
    </submittedName>
</protein>
<evidence type="ECO:0000313" key="2">
    <source>
        <dbReference type="Proteomes" id="UP000233556"/>
    </source>
</evidence>
<accession>A0A2I0TUY9</accession>
<dbReference type="EMBL" id="KZ507095">
    <property type="protein sequence ID" value="PKU37533.1"/>
    <property type="molecule type" value="Genomic_DNA"/>
</dbReference>
<dbReference type="AlphaFoldDB" id="A0A2I0TUY9"/>
<proteinExistence type="predicted"/>
<keyword evidence="2" id="KW-1185">Reference proteome</keyword>
<organism evidence="1 2">
    <name type="scientific">Limosa lapponica baueri</name>
    <dbReference type="NCBI Taxonomy" id="1758121"/>
    <lineage>
        <taxon>Eukaryota</taxon>
        <taxon>Metazoa</taxon>
        <taxon>Chordata</taxon>
        <taxon>Craniata</taxon>
        <taxon>Vertebrata</taxon>
        <taxon>Euteleostomi</taxon>
        <taxon>Archelosauria</taxon>
        <taxon>Archosauria</taxon>
        <taxon>Dinosauria</taxon>
        <taxon>Saurischia</taxon>
        <taxon>Theropoda</taxon>
        <taxon>Coelurosauria</taxon>
        <taxon>Aves</taxon>
        <taxon>Neognathae</taxon>
        <taxon>Neoaves</taxon>
        <taxon>Charadriiformes</taxon>
        <taxon>Scolopacidae</taxon>
        <taxon>Limosa</taxon>
    </lineage>
</organism>
<sequence>MAFQSGKTCNKKEVHTELTLLSCLTPWTTSLPGLLDTGSDDRTVRLRSSTGTLSDARGMSYKMVSKTVLKSLYVASSLGRREDSWRKLLNALGLQVQNPSIMKVIKPS</sequence>